<name>A0A9D4EUM2_DREPO</name>
<protein>
    <submittedName>
        <fullName evidence="1">Uncharacterized protein</fullName>
    </submittedName>
</protein>
<reference evidence="1" key="1">
    <citation type="journal article" date="2019" name="bioRxiv">
        <title>The Genome of the Zebra Mussel, Dreissena polymorpha: A Resource for Invasive Species Research.</title>
        <authorList>
            <person name="McCartney M.A."/>
            <person name="Auch B."/>
            <person name="Kono T."/>
            <person name="Mallez S."/>
            <person name="Zhang Y."/>
            <person name="Obille A."/>
            <person name="Becker A."/>
            <person name="Abrahante J.E."/>
            <person name="Garbe J."/>
            <person name="Badalamenti J.P."/>
            <person name="Herman A."/>
            <person name="Mangelson H."/>
            <person name="Liachko I."/>
            <person name="Sullivan S."/>
            <person name="Sone E.D."/>
            <person name="Koren S."/>
            <person name="Silverstein K.A.T."/>
            <person name="Beckman K.B."/>
            <person name="Gohl D.M."/>
        </authorList>
    </citation>
    <scope>NUCLEOTIDE SEQUENCE</scope>
    <source>
        <strain evidence="1">Duluth1</strain>
        <tissue evidence="1">Whole animal</tissue>
    </source>
</reference>
<gene>
    <name evidence="1" type="ORF">DPMN_165025</name>
</gene>
<dbReference type="Proteomes" id="UP000828390">
    <property type="component" value="Unassembled WGS sequence"/>
</dbReference>
<comment type="caution">
    <text evidence="1">The sequence shown here is derived from an EMBL/GenBank/DDBJ whole genome shotgun (WGS) entry which is preliminary data.</text>
</comment>
<organism evidence="1 2">
    <name type="scientific">Dreissena polymorpha</name>
    <name type="common">Zebra mussel</name>
    <name type="synonym">Mytilus polymorpha</name>
    <dbReference type="NCBI Taxonomy" id="45954"/>
    <lineage>
        <taxon>Eukaryota</taxon>
        <taxon>Metazoa</taxon>
        <taxon>Spiralia</taxon>
        <taxon>Lophotrochozoa</taxon>
        <taxon>Mollusca</taxon>
        <taxon>Bivalvia</taxon>
        <taxon>Autobranchia</taxon>
        <taxon>Heteroconchia</taxon>
        <taxon>Euheterodonta</taxon>
        <taxon>Imparidentia</taxon>
        <taxon>Neoheterodontei</taxon>
        <taxon>Myida</taxon>
        <taxon>Dreissenoidea</taxon>
        <taxon>Dreissenidae</taxon>
        <taxon>Dreissena</taxon>
    </lineage>
</organism>
<dbReference type="AlphaFoldDB" id="A0A9D4EUM2"/>
<evidence type="ECO:0000313" key="1">
    <source>
        <dbReference type="EMBL" id="KAH3786910.1"/>
    </source>
</evidence>
<reference evidence="1" key="2">
    <citation type="submission" date="2020-11" db="EMBL/GenBank/DDBJ databases">
        <authorList>
            <person name="McCartney M.A."/>
            <person name="Auch B."/>
            <person name="Kono T."/>
            <person name="Mallez S."/>
            <person name="Becker A."/>
            <person name="Gohl D.M."/>
            <person name="Silverstein K.A.T."/>
            <person name="Koren S."/>
            <person name="Bechman K.B."/>
            <person name="Herman A."/>
            <person name="Abrahante J.E."/>
            <person name="Garbe J."/>
        </authorList>
    </citation>
    <scope>NUCLEOTIDE SEQUENCE</scope>
    <source>
        <strain evidence="1">Duluth1</strain>
        <tissue evidence="1">Whole animal</tissue>
    </source>
</reference>
<dbReference type="EMBL" id="JAIWYP010000008">
    <property type="protein sequence ID" value="KAH3786910.1"/>
    <property type="molecule type" value="Genomic_DNA"/>
</dbReference>
<keyword evidence="2" id="KW-1185">Reference proteome</keyword>
<evidence type="ECO:0000313" key="2">
    <source>
        <dbReference type="Proteomes" id="UP000828390"/>
    </source>
</evidence>
<sequence>MEVIIDCNNNEVPEGNPGPCTSTPIATKQTIGRKKFVKIHGRLHQAWDDYEEEKLLTTNLLRTISHINA</sequence>
<proteinExistence type="predicted"/>
<accession>A0A9D4EUM2</accession>